<keyword evidence="5 6" id="KW-0067">ATP-binding</keyword>
<evidence type="ECO:0000256" key="2">
    <source>
        <dbReference type="ARBA" id="ARBA00022679"/>
    </source>
</evidence>
<organism evidence="8 9">
    <name type="scientific">Photobacterium phosphoreum</name>
    <dbReference type="NCBI Taxonomy" id="659"/>
    <lineage>
        <taxon>Bacteria</taxon>
        <taxon>Pseudomonadati</taxon>
        <taxon>Pseudomonadota</taxon>
        <taxon>Gammaproteobacteria</taxon>
        <taxon>Vibrionales</taxon>
        <taxon>Vibrionaceae</taxon>
        <taxon>Photobacterium</taxon>
    </lineage>
</organism>
<accession>A0AAW5A209</accession>
<evidence type="ECO:0000313" key="8">
    <source>
        <dbReference type="EMBL" id="MCF2302636.1"/>
    </source>
</evidence>
<keyword evidence="4 8" id="KW-0418">Kinase</keyword>
<dbReference type="PROSITE" id="PS50011">
    <property type="entry name" value="PROTEIN_KINASE_DOM"/>
    <property type="match status" value="1"/>
</dbReference>
<feature type="binding site" evidence="6">
    <location>
        <position position="42"/>
    </location>
    <ligand>
        <name>ATP</name>
        <dbReference type="ChEBI" id="CHEBI:30616"/>
    </ligand>
</feature>
<evidence type="ECO:0000256" key="6">
    <source>
        <dbReference type="PROSITE-ProRule" id="PRU10141"/>
    </source>
</evidence>
<protein>
    <submittedName>
        <fullName evidence="8">Protein kinase</fullName>
    </submittedName>
</protein>
<evidence type="ECO:0000313" key="9">
    <source>
        <dbReference type="Proteomes" id="UP000813876"/>
    </source>
</evidence>
<gene>
    <name evidence="8" type="ORF">GLP33_12960</name>
</gene>
<dbReference type="PANTHER" id="PTHR24345">
    <property type="entry name" value="SERINE/THREONINE-PROTEIN KINASE PLK"/>
    <property type="match status" value="1"/>
</dbReference>
<dbReference type="RefSeq" id="WP_232581388.1">
    <property type="nucleotide sequence ID" value="NZ_WMCP01000015.1"/>
</dbReference>
<feature type="domain" description="Protein kinase" evidence="7">
    <location>
        <begin position="9"/>
        <end position="261"/>
    </location>
</feature>
<dbReference type="Gene3D" id="1.10.510.10">
    <property type="entry name" value="Transferase(Phosphotransferase) domain 1"/>
    <property type="match status" value="1"/>
</dbReference>
<dbReference type="PANTHER" id="PTHR24345:SF0">
    <property type="entry name" value="CELL CYCLE SERINE_THREONINE-PROTEIN KINASE CDC5_MSD2"/>
    <property type="match status" value="1"/>
</dbReference>
<evidence type="ECO:0000256" key="3">
    <source>
        <dbReference type="ARBA" id="ARBA00022741"/>
    </source>
</evidence>
<dbReference type="GO" id="GO:0005524">
    <property type="term" value="F:ATP binding"/>
    <property type="evidence" value="ECO:0007669"/>
    <property type="project" value="UniProtKB-UniRule"/>
</dbReference>
<name>A0AAW5A209_PHOPO</name>
<dbReference type="CDD" id="cd00180">
    <property type="entry name" value="PKc"/>
    <property type="match status" value="1"/>
</dbReference>
<reference evidence="8" key="1">
    <citation type="submission" date="2019-11" db="EMBL/GenBank/DDBJ databases">
        <title>Comparative genomics of photobacteria reveal adaptation to distinct habitats.</title>
        <authorList>
            <person name="Fuertes-Perez S."/>
            <person name="Hilgarth M."/>
            <person name="Vogel R.F."/>
        </authorList>
    </citation>
    <scope>NUCLEOTIDE SEQUENCE</scope>
    <source>
        <strain evidence="8">TMW2.2145</strain>
    </source>
</reference>
<dbReference type="InterPro" id="IPR011009">
    <property type="entry name" value="Kinase-like_dom_sf"/>
</dbReference>
<dbReference type="AlphaFoldDB" id="A0AAW5A209"/>
<comment type="caution">
    <text evidence="8">The sequence shown here is derived from an EMBL/GenBank/DDBJ whole genome shotgun (WGS) entry which is preliminary data.</text>
</comment>
<dbReference type="EMBL" id="WMCP01000015">
    <property type="protein sequence ID" value="MCF2302636.1"/>
    <property type="molecule type" value="Genomic_DNA"/>
</dbReference>
<dbReference type="InterPro" id="IPR000719">
    <property type="entry name" value="Prot_kinase_dom"/>
</dbReference>
<dbReference type="Pfam" id="PF00069">
    <property type="entry name" value="Pkinase"/>
    <property type="match status" value="1"/>
</dbReference>
<evidence type="ECO:0000259" key="7">
    <source>
        <dbReference type="PROSITE" id="PS50011"/>
    </source>
</evidence>
<dbReference type="SUPFAM" id="SSF56112">
    <property type="entry name" value="Protein kinase-like (PK-like)"/>
    <property type="match status" value="1"/>
</dbReference>
<dbReference type="Proteomes" id="UP000813876">
    <property type="component" value="Unassembled WGS sequence"/>
</dbReference>
<dbReference type="GO" id="GO:0004674">
    <property type="term" value="F:protein serine/threonine kinase activity"/>
    <property type="evidence" value="ECO:0007669"/>
    <property type="project" value="UniProtKB-KW"/>
</dbReference>
<sequence>MDQCVNYFLNDKKELGRGSFGKVYKCEVYNLTKTHKKIFARKYFSLCPEFDNTQAKEIADLRQRFNVEIKTQCSLNSKNHKCIAPIVMFNTNGEHPYFVMELAEKSLLDAINDGMSEQEKQKAITSIINGVLTIHDNHYLHRDLNPKNILKYKDGTFKITDFGLVKDLNTLRAEIKTKFVGGMGTDGYMAPEVNDNGIFSVQSDIYSIGKIISRIYPKPTQKIRTIISKCHAYFPEDRYKNAAELMDEYLLAINVKEIAHV</sequence>
<dbReference type="InterPro" id="IPR017441">
    <property type="entry name" value="Protein_kinase_ATP_BS"/>
</dbReference>
<evidence type="ECO:0000256" key="1">
    <source>
        <dbReference type="ARBA" id="ARBA00022527"/>
    </source>
</evidence>
<keyword evidence="2" id="KW-0808">Transferase</keyword>
<evidence type="ECO:0000256" key="4">
    <source>
        <dbReference type="ARBA" id="ARBA00022777"/>
    </source>
</evidence>
<proteinExistence type="predicted"/>
<keyword evidence="3 6" id="KW-0547">Nucleotide-binding</keyword>
<dbReference type="PROSITE" id="PS00107">
    <property type="entry name" value="PROTEIN_KINASE_ATP"/>
    <property type="match status" value="1"/>
</dbReference>
<evidence type="ECO:0000256" key="5">
    <source>
        <dbReference type="ARBA" id="ARBA00022840"/>
    </source>
</evidence>
<keyword evidence="1" id="KW-0723">Serine/threonine-protein kinase</keyword>